<dbReference type="Proteomes" id="UP000282515">
    <property type="component" value="Unassembled WGS sequence"/>
</dbReference>
<dbReference type="InterPro" id="IPR012338">
    <property type="entry name" value="Beta-lactam/transpept-like"/>
</dbReference>
<dbReference type="PANTHER" id="PTHR42110">
    <property type="entry name" value="L-ASPARAGINASE, PUTATIVE (AFU_ORTHOLOGUE AFUA_3G11890)-RELATED"/>
    <property type="match status" value="1"/>
</dbReference>
<evidence type="ECO:0000313" key="1">
    <source>
        <dbReference type="EMBL" id="RLV56357.1"/>
    </source>
</evidence>
<organism evidence="1 2">
    <name type="scientific">Aeromicrobium phragmitis</name>
    <dbReference type="NCBI Taxonomy" id="2478914"/>
    <lineage>
        <taxon>Bacteria</taxon>
        <taxon>Bacillati</taxon>
        <taxon>Actinomycetota</taxon>
        <taxon>Actinomycetes</taxon>
        <taxon>Propionibacteriales</taxon>
        <taxon>Nocardioidaceae</taxon>
        <taxon>Aeromicrobium</taxon>
    </lineage>
</organism>
<accession>A0A3L8PLU7</accession>
<dbReference type="InterPro" id="IPR010349">
    <property type="entry name" value="Asparaginase_II"/>
</dbReference>
<sequence length="350" mass="37103">MRPPQSSALLDHLCLGDRRPELGGLARGCAAWGWIARRLSGVDVIAEVERSGLVESRHRGVAVRVDAEGAVIWAIGEPDTVIYPRSTNKPFQALAMLRAGLPLTDEHLALAAASHSAEPFHLAAVREVLGRAGLTEEALQTPPSYPADPHEHANVLRAGGGRLRIRHDCSGKHAAMLLTCVENGWSTHDYLDSEHPLQQAITEVFSELTEGRPPVIGIDGCGAPQHATSVRHLATGIARIAQAPDGTHEARLRDAMMTHPTYVSGTRRGEARFMTEMPGVLAKSGAEAVFVVGLPDGTAIVVKVEDGGERALLAVAGRAVELAGWSAPVLTERPAVLGGGEPVGEIRVAF</sequence>
<dbReference type="Pfam" id="PF06089">
    <property type="entry name" value="Asparaginase_II"/>
    <property type="match status" value="1"/>
</dbReference>
<dbReference type="AlphaFoldDB" id="A0A3L8PLU7"/>
<proteinExistence type="predicted"/>
<protein>
    <submittedName>
        <fullName evidence="1">Asparaginase</fullName>
    </submittedName>
</protein>
<keyword evidence="2" id="KW-1185">Reference proteome</keyword>
<evidence type="ECO:0000313" key="2">
    <source>
        <dbReference type="Proteomes" id="UP000282515"/>
    </source>
</evidence>
<name>A0A3L8PLU7_9ACTN</name>
<gene>
    <name evidence="1" type="ORF">D9V41_07055</name>
</gene>
<dbReference type="SUPFAM" id="SSF56601">
    <property type="entry name" value="beta-lactamase/transpeptidase-like"/>
    <property type="match status" value="1"/>
</dbReference>
<comment type="caution">
    <text evidence="1">The sequence shown here is derived from an EMBL/GenBank/DDBJ whole genome shotgun (WGS) entry which is preliminary data.</text>
</comment>
<dbReference type="OrthoDB" id="9780674at2"/>
<dbReference type="PANTHER" id="PTHR42110:SF1">
    <property type="entry name" value="L-ASPARAGINASE, PUTATIVE (AFU_ORTHOLOGUE AFUA_3G11890)-RELATED"/>
    <property type="match status" value="1"/>
</dbReference>
<dbReference type="EMBL" id="RDBF01000004">
    <property type="protein sequence ID" value="RLV56357.1"/>
    <property type="molecule type" value="Genomic_DNA"/>
</dbReference>
<reference evidence="1 2" key="1">
    <citation type="submission" date="2018-10" db="EMBL/GenBank/DDBJ databases">
        <title>Aeromicrobium sp. 9W16Y-2 whole genome shotgun sequence.</title>
        <authorList>
            <person name="Li F."/>
        </authorList>
    </citation>
    <scope>NUCLEOTIDE SEQUENCE [LARGE SCALE GENOMIC DNA]</scope>
    <source>
        <strain evidence="1 2">9W16Y-2</strain>
    </source>
</reference>